<sequence>MLADQIRSLTALNLLSMKWSTTMNTLYSIEALKMDTLIPIILKRVAYRKTTNEGKEETQ</sequence>
<dbReference type="RefSeq" id="WP_126659963.1">
    <property type="nucleotide sequence ID" value="NZ_RYYR01000024.1"/>
</dbReference>
<reference evidence="1 2" key="1">
    <citation type="submission" date="2018-12" db="EMBL/GenBank/DDBJ databases">
        <title>Lysinibacillus antri sp. nov., isolated from a cave soil.</title>
        <authorList>
            <person name="Narsing Rao M.P."/>
            <person name="Zhang H."/>
            <person name="Dong Z.-Y."/>
            <person name="Niu X.-K."/>
            <person name="Zhang K."/>
            <person name="Fang B.-Z."/>
            <person name="Kang Y.-Q."/>
            <person name="Xiao M."/>
            <person name="Li W.-J."/>
        </authorList>
    </citation>
    <scope>NUCLEOTIDE SEQUENCE [LARGE SCALE GENOMIC DNA]</scope>
    <source>
        <strain evidence="1 2">SYSU K30002</strain>
    </source>
</reference>
<name>A0A432L9P4_9BACI</name>
<dbReference type="AlphaFoldDB" id="A0A432L9P4"/>
<protein>
    <submittedName>
        <fullName evidence="1">Uncharacterized protein</fullName>
    </submittedName>
</protein>
<accession>A0A432L9P4</accession>
<evidence type="ECO:0000313" key="1">
    <source>
        <dbReference type="EMBL" id="RUL49561.1"/>
    </source>
</evidence>
<evidence type="ECO:0000313" key="2">
    <source>
        <dbReference type="Proteomes" id="UP000287910"/>
    </source>
</evidence>
<gene>
    <name evidence="1" type="ORF">EK386_14815</name>
</gene>
<proteinExistence type="predicted"/>
<dbReference type="Proteomes" id="UP000287910">
    <property type="component" value="Unassembled WGS sequence"/>
</dbReference>
<dbReference type="EMBL" id="RYYR01000024">
    <property type="protein sequence ID" value="RUL49561.1"/>
    <property type="molecule type" value="Genomic_DNA"/>
</dbReference>
<comment type="caution">
    <text evidence="1">The sequence shown here is derived from an EMBL/GenBank/DDBJ whole genome shotgun (WGS) entry which is preliminary data.</text>
</comment>
<keyword evidence="2" id="KW-1185">Reference proteome</keyword>
<organism evidence="1 2">
    <name type="scientific">Lysinibacillus antri</name>
    <dbReference type="NCBI Taxonomy" id="2498145"/>
    <lineage>
        <taxon>Bacteria</taxon>
        <taxon>Bacillati</taxon>
        <taxon>Bacillota</taxon>
        <taxon>Bacilli</taxon>
        <taxon>Bacillales</taxon>
        <taxon>Bacillaceae</taxon>
        <taxon>Lysinibacillus</taxon>
    </lineage>
</organism>